<dbReference type="GO" id="GO:0005524">
    <property type="term" value="F:ATP binding"/>
    <property type="evidence" value="ECO:0007669"/>
    <property type="project" value="UniProtKB-UniRule"/>
</dbReference>
<organism evidence="9">
    <name type="scientific">Deinococcus sonorensis KR-87</name>
    <dbReference type="NCBI Taxonomy" id="694439"/>
    <lineage>
        <taxon>Bacteria</taxon>
        <taxon>Thermotogati</taxon>
        <taxon>Deinococcota</taxon>
        <taxon>Deinococci</taxon>
        <taxon>Deinococcales</taxon>
        <taxon>Deinococcaceae</taxon>
        <taxon>Deinococcus</taxon>
    </lineage>
</organism>
<dbReference type="InterPro" id="IPR050206">
    <property type="entry name" value="FtsK/SpoIIIE/SftA"/>
</dbReference>
<gene>
    <name evidence="9" type="ORF">ABOD76_17305</name>
</gene>
<dbReference type="CDD" id="cd01127">
    <property type="entry name" value="TrwB_TraG_TraD_VirD4"/>
    <property type="match status" value="1"/>
</dbReference>
<evidence type="ECO:0000256" key="4">
    <source>
        <dbReference type="ARBA" id="ARBA00023125"/>
    </source>
</evidence>
<feature type="binding site" evidence="5">
    <location>
        <begin position="731"/>
        <end position="738"/>
    </location>
    <ligand>
        <name>ATP</name>
        <dbReference type="ChEBI" id="CHEBI:30616"/>
    </ligand>
</feature>
<dbReference type="KEGG" id="dsc:ABOD76_17305"/>
<dbReference type="PROSITE" id="PS50901">
    <property type="entry name" value="FTSK"/>
    <property type="match status" value="1"/>
</dbReference>
<dbReference type="InterPro" id="IPR018541">
    <property type="entry name" value="Ftsk_gamma"/>
</dbReference>
<feature type="transmembrane region" description="Helical" evidence="7">
    <location>
        <begin position="88"/>
        <end position="108"/>
    </location>
</feature>
<feature type="transmembrane region" description="Helical" evidence="7">
    <location>
        <begin position="20"/>
        <end position="44"/>
    </location>
</feature>
<dbReference type="InterPro" id="IPR027417">
    <property type="entry name" value="P-loop_NTPase"/>
</dbReference>
<keyword evidence="7" id="KW-0472">Membrane</keyword>
<accession>A0AAU7U9L3</accession>
<dbReference type="SUPFAM" id="SSF52540">
    <property type="entry name" value="P-loop containing nucleoside triphosphate hydrolases"/>
    <property type="match status" value="1"/>
</dbReference>
<dbReference type="Gene3D" id="3.30.980.40">
    <property type="match status" value="1"/>
</dbReference>
<evidence type="ECO:0000313" key="9">
    <source>
        <dbReference type="EMBL" id="XBV85179.1"/>
    </source>
</evidence>
<evidence type="ECO:0000256" key="6">
    <source>
        <dbReference type="SAM" id="MobiDB-lite"/>
    </source>
</evidence>
<evidence type="ECO:0000256" key="5">
    <source>
        <dbReference type="PROSITE-ProRule" id="PRU00289"/>
    </source>
</evidence>
<dbReference type="GO" id="GO:0003677">
    <property type="term" value="F:DNA binding"/>
    <property type="evidence" value="ECO:0007669"/>
    <property type="project" value="UniProtKB-KW"/>
</dbReference>
<dbReference type="Pfam" id="PF09397">
    <property type="entry name" value="FtsK_gamma"/>
    <property type="match status" value="1"/>
</dbReference>
<dbReference type="Pfam" id="PF01580">
    <property type="entry name" value="FtsK_SpoIIIE"/>
    <property type="match status" value="1"/>
</dbReference>
<dbReference type="RefSeq" id="WP_350243216.1">
    <property type="nucleotide sequence ID" value="NZ_CP158299.1"/>
</dbReference>
<dbReference type="InterPro" id="IPR002543">
    <property type="entry name" value="FtsK_dom"/>
</dbReference>
<evidence type="ECO:0000259" key="8">
    <source>
        <dbReference type="PROSITE" id="PS50901"/>
    </source>
</evidence>
<dbReference type="PANTHER" id="PTHR22683:SF41">
    <property type="entry name" value="DNA TRANSLOCASE FTSK"/>
    <property type="match status" value="1"/>
</dbReference>
<dbReference type="Gene3D" id="1.10.10.10">
    <property type="entry name" value="Winged helix-like DNA-binding domain superfamily/Winged helix DNA-binding domain"/>
    <property type="match status" value="1"/>
</dbReference>
<dbReference type="Pfam" id="PF17854">
    <property type="entry name" value="FtsK_alpha"/>
    <property type="match status" value="1"/>
</dbReference>
<feature type="transmembrane region" description="Helical" evidence="7">
    <location>
        <begin position="120"/>
        <end position="143"/>
    </location>
</feature>
<keyword evidence="7" id="KW-0812">Transmembrane</keyword>
<feature type="region of interest" description="Disordered" evidence="6">
    <location>
        <begin position="541"/>
        <end position="567"/>
    </location>
</feature>
<comment type="similarity">
    <text evidence="1">Belongs to the FtsK/SpoIIIE/SftA family.</text>
</comment>
<name>A0AAU7U9L3_9DEIO</name>
<keyword evidence="3 5" id="KW-0067">ATP-binding</keyword>
<evidence type="ECO:0000256" key="2">
    <source>
        <dbReference type="ARBA" id="ARBA00022741"/>
    </source>
</evidence>
<dbReference type="AlphaFoldDB" id="A0AAU7U9L3"/>
<sequence length="1058" mass="114131">MATKRVKRNLNTNRFDGEVLGLVLFAVGIFLGITVALPVSGAGFMSRANGALSGSLGWASTLLPLIPACYGVLVFLGRDLNRLTRRVLGGVLVTASVLALQELFWPGTAGQLAELAMQPLFGAISYAAALIPLVTLTLGLEIMFAWAPTTLLRRFFMGVSLLLAGSASAAQGALEARQEGRDAARLRHHLRQGVAAHIRDLEALRKLYPDARELSGWQDEARKTSRTLGTLNETELKATEKQLKGWRDVSASFVSSAARELLDAVKAEAPEAAAQAEALAKDQKAGRSDLSAELPSTMASGALERLRRAMVMDLQRLAHRAGTLEQLRKRSEQALNKADAAVLLRERPAHQARLKDWQELQTRFLEWRTRAELYPGWPDRTARFDRAPAELAAELSEALGRDAEETLRAGAHWDLRLEQELAAQASRAAAEAQASVTAPSEAEKTDDAPPVITEPPVQTEPLPALDFSFDEPSAAPEPAVLVVSPAAPVNVTVPVTPPTPVAVTPSMPVPLPTEPVSVPAAPDRMVISAAPVADLPLDDLPVPSGRKLAETPPWEDDDALAPEKPAPKPSVGAIDIAIPGLDLLDPVPALPMGLAQLDAQARMRAELINQTLAQFGLSARVVDFARGPTVTRYEIEPAPGEKISRIAGLSNDLARALAVGGVRVEAPVPGKSVIGLEVPNTDREPVTFHTAVAAPSFQQTRARLPIILGKSIDGDLMVGDLAKMPHLLIAGSTGSGKSVCVNTLITSLLYRYLPTELRFLMVDPKMVELTPYDGIPHLVRGVVTNPMDAAGVLLGAVAHMERRYKMMSQIGAKNLEQFNAKMRQVGEPELPHLVIIIDELADLMITSPKEVESAIMRLAQMARATGMHLVLATQRPSVDILTSLIKVNVPARIAFAVSSSHDSRTILDAMGAERLTGMGDMLFYQPGLVKPLRLQGPYISELESQRISDFLRRQVFEDWFVEAYGSDFDGAVEAGAGSTPERANMDFSDPYLRQAAQICIEEGQGSVSRLQRRLSVGHARAGKLMDMLEAMGIVSKHQGSKPRDVLISEADLPEYFGR</sequence>
<feature type="compositionally biased region" description="Low complexity" evidence="6">
    <location>
        <begin position="426"/>
        <end position="435"/>
    </location>
</feature>
<keyword evidence="7" id="KW-1133">Transmembrane helix</keyword>
<dbReference type="SMART" id="SM00843">
    <property type="entry name" value="Ftsk_gamma"/>
    <property type="match status" value="1"/>
</dbReference>
<dbReference type="EMBL" id="CP158299">
    <property type="protein sequence ID" value="XBV85179.1"/>
    <property type="molecule type" value="Genomic_DNA"/>
</dbReference>
<evidence type="ECO:0000256" key="7">
    <source>
        <dbReference type="SAM" id="Phobius"/>
    </source>
</evidence>
<keyword evidence="2 5" id="KW-0547">Nucleotide-binding</keyword>
<proteinExistence type="inferred from homology"/>
<dbReference type="SUPFAM" id="SSF46785">
    <property type="entry name" value="Winged helix' DNA-binding domain"/>
    <property type="match status" value="1"/>
</dbReference>
<dbReference type="SMART" id="SM00382">
    <property type="entry name" value="AAA"/>
    <property type="match status" value="1"/>
</dbReference>
<feature type="region of interest" description="Disordered" evidence="6">
    <location>
        <begin position="426"/>
        <end position="460"/>
    </location>
</feature>
<dbReference type="InterPro" id="IPR041027">
    <property type="entry name" value="FtsK_alpha"/>
</dbReference>
<dbReference type="InterPro" id="IPR036390">
    <property type="entry name" value="WH_DNA-bd_sf"/>
</dbReference>
<keyword evidence="4" id="KW-0238">DNA-binding</keyword>
<evidence type="ECO:0000256" key="3">
    <source>
        <dbReference type="ARBA" id="ARBA00022840"/>
    </source>
</evidence>
<evidence type="ECO:0000256" key="1">
    <source>
        <dbReference type="ARBA" id="ARBA00006474"/>
    </source>
</evidence>
<protein>
    <submittedName>
        <fullName evidence="9">DNA translocase FtsK</fullName>
    </submittedName>
</protein>
<dbReference type="InterPro" id="IPR003593">
    <property type="entry name" value="AAA+_ATPase"/>
</dbReference>
<dbReference type="Gene3D" id="3.40.50.300">
    <property type="entry name" value="P-loop containing nucleotide triphosphate hydrolases"/>
    <property type="match status" value="1"/>
</dbReference>
<feature type="domain" description="FtsK" evidence="8">
    <location>
        <begin position="713"/>
        <end position="904"/>
    </location>
</feature>
<reference evidence="9" key="1">
    <citation type="submission" date="2024-06" db="EMBL/GenBank/DDBJ databases">
        <title>Draft Genome Sequence of Deinococcus sonorensis Type Strain KR-87, a Biofilm Producing Representative of the Genus Deinococcus.</title>
        <authorList>
            <person name="Boren L.S."/>
            <person name="Grosso R.A."/>
            <person name="Hugenberg-Cox A.N."/>
            <person name="Hill J.T.E."/>
            <person name="Albert C.M."/>
            <person name="Tuohy J.M."/>
        </authorList>
    </citation>
    <scope>NUCLEOTIDE SEQUENCE</scope>
    <source>
        <strain evidence="9">KR-87</strain>
    </source>
</reference>
<dbReference type="PANTHER" id="PTHR22683">
    <property type="entry name" value="SPORULATION PROTEIN RELATED"/>
    <property type="match status" value="1"/>
</dbReference>
<feature type="transmembrane region" description="Helical" evidence="7">
    <location>
        <begin position="155"/>
        <end position="174"/>
    </location>
</feature>
<feature type="transmembrane region" description="Helical" evidence="7">
    <location>
        <begin position="56"/>
        <end position="76"/>
    </location>
</feature>
<dbReference type="InterPro" id="IPR036388">
    <property type="entry name" value="WH-like_DNA-bd_sf"/>
</dbReference>